<gene>
    <name evidence="2" type="ORF">DLEV_092</name>
</gene>
<evidence type="ECO:0000313" key="3">
    <source>
        <dbReference type="Proteomes" id="UP000593702"/>
    </source>
</evidence>
<feature type="domain" description="Bro-N" evidence="1">
    <location>
        <begin position="1"/>
        <end position="112"/>
    </location>
</feature>
<organism evidence="2 3">
    <name type="scientific">Diachasmimorpha longicaudata entomopoxvirus</name>
    <dbReference type="NCBI Taxonomy" id="109981"/>
    <lineage>
        <taxon>Viruses</taxon>
        <taxon>Varidnaviria</taxon>
        <taxon>Bamfordvirae</taxon>
        <taxon>Nucleocytoviricota</taxon>
        <taxon>Pokkesviricetes</taxon>
        <taxon>Chitovirales</taxon>
        <taxon>Poxviridae</taxon>
        <taxon>Entomopoxvirinae</taxon>
        <taxon>Epsilonentomopoxvirus</taxon>
        <taxon>Epsilonentomopoxvirus dlongicaudata</taxon>
        <taxon>Diachasmimorpha entomopoxvirus</taxon>
    </lineage>
</organism>
<dbReference type="InterPro" id="IPR003497">
    <property type="entry name" value="BRO_N_domain"/>
</dbReference>
<evidence type="ECO:0000313" key="2">
    <source>
        <dbReference type="EMBL" id="AKS26383.1"/>
    </source>
</evidence>
<dbReference type="Proteomes" id="UP000593702">
    <property type="component" value="Segment"/>
</dbReference>
<evidence type="ECO:0000259" key="1">
    <source>
        <dbReference type="PROSITE" id="PS51750"/>
    </source>
</evidence>
<name>A0A7R5WJA0_9POXV</name>
<keyword evidence="3" id="KW-1185">Reference proteome</keyword>
<dbReference type="PROSITE" id="PS51750">
    <property type="entry name" value="BRO_N"/>
    <property type="match status" value="1"/>
</dbReference>
<sequence>MLLIKREFQSFNGVFQLYTFLKDSAIYFKAREIGEILKSKNLIKKMPFEERIEWKTLDPLNEYKTTWASQTIFVNVEYIWKLLEKSNLLPTQRKDFESWISETIIELKKLSKLPQNDLDLKIFLDALRYDFVKFNVTLENFIPDPNTEAYQRSTEYYQQEDTKIRIIPQKIHQFCFKILAMKNGKYICHYGPQHVVLKKVKDFPDYQEKMTIFTPLPLVTILNKLETTLYDMGFKKQSDVVGLGVVKLSEVLQALEKIRTFLEML</sequence>
<proteinExistence type="predicted"/>
<dbReference type="EMBL" id="KR095315">
    <property type="protein sequence ID" value="AKS26383.1"/>
    <property type="molecule type" value="Genomic_DNA"/>
</dbReference>
<reference evidence="2 3" key="1">
    <citation type="submission" date="2015-04" db="EMBL/GenBank/DDBJ databases">
        <title>Diachasmimorpha longicaudata entomopoxvirus genome.</title>
        <authorList>
            <person name="Coffman K.A."/>
            <person name="Burke G.R."/>
        </authorList>
    </citation>
    <scope>NUCLEOTIDE SEQUENCE [LARGE SCALE GENOMIC DNA]</scope>
</reference>
<protein>
    <recommendedName>
        <fullName evidence="1">Bro-N domain-containing protein</fullName>
    </recommendedName>
</protein>
<accession>A0A7R5WJA0</accession>